<reference evidence="2" key="1">
    <citation type="submission" date="2019-03" db="EMBL/GenBank/DDBJ databases">
        <title>Single cell metagenomics reveals metabolic interactions within the superorganism composed of flagellate Streblomastix strix and complex community of Bacteroidetes bacteria on its surface.</title>
        <authorList>
            <person name="Treitli S.C."/>
            <person name="Kolisko M."/>
            <person name="Husnik F."/>
            <person name="Keeling P."/>
            <person name="Hampl V."/>
        </authorList>
    </citation>
    <scope>NUCLEOTIDE SEQUENCE</scope>
    <source>
        <strain evidence="2">STM</strain>
    </source>
</reference>
<dbReference type="EMBL" id="SNRY01001705">
    <property type="protein sequence ID" value="KAA6329091.1"/>
    <property type="molecule type" value="Genomic_DNA"/>
</dbReference>
<sequence length="35" mass="3927">VITRLTGMVKGDKNPPPIKLPIPRNYDLENPPSRV</sequence>
<proteinExistence type="predicted"/>
<dbReference type="AlphaFoldDB" id="A0A5J4R7K6"/>
<name>A0A5J4R7K6_9ZZZZ</name>
<gene>
    <name evidence="2" type="ORF">EZS27_022074</name>
</gene>
<evidence type="ECO:0000313" key="2">
    <source>
        <dbReference type="EMBL" id="KAA6329091.1"/>
    </source>
</evidence>
<feature type="region of interest" description="Disordered" evidence="1">
    <location>
        <begin position="1"/>
        <end position="35"/>
    </location>
</feature>
<accession>A0A5J4R7K6</accession>
<organism evidence="2">
    <name type="scientific">termite gut metagenome</name>
    <dbReference type="NCBI Taxonomy" id="433724"/>
    <lineage>
        <taxon>unclassified sequences</taxon>
        <taxon>metagenomes</taxon>
        <taxon>organismal metagenomes</taxon>
    </lineage>
</organism>
<comment type="caution">
    <text evidence="2">The sequence shown here is derived from an EMBL/GenBank/DDBJ whole genome shotgun (WGS) entry which is preliminary data.</text>
</comment>
<protein>
    <submittedName>
        <fullName evidence="2">Uncharacterized protein</fullName>
    </submittedName>
</protein>
<feature type="non-terminal residue" evidence="2">
    <location>
        <position position="1"/>
    </location>
</feature>
<evidence type="ECO:0000256" key="1">
    <source>
        <dbReference type="SAM" id="MobiDB-lite"/>
    </source>
</evidence>